<evidence type="ECO:0000256" key="2">
    <source>
        <dbReference type="ARBA" id="ARBA00022556"/>
    </source>
</evidence>
<dbReference type="STRING" id="763034.HMPREF9446_00470"/>
<proteinExistence type="predicted"/>
<dbReference type="SUPFAM" id="SSF51161">
    <property type="entry name" value="Trimeric LpxA-like enzymes"/>
    <property type="match status" value="1"/>
</dbReference>
<dbReference type="GO" id="GO:0016410">
    <property type="term" value="F:N-acyltransferase activity"/>
    <property type="evidence" value="ECO:0007669"/>
    <property type="project" value="InterPro"/>
</dbReference>
<dbReference type="PROSITE" id="PS00101">
    <property type="entry name" value="HEXAPEP_TRANSFERASES"/>
    <property type="match status" value="1"/>
</dbReference>
<evidence type="ECO:0000256" key="5">
    <source>
        <dbReference type="ARBA" id="ARBA00023098"/>
    </source>
</evidence>
<dbReference type="Gene3D" id="2.160.10.10">
    <property type="entry name" value="Hexapeptide repeat proteins"/>
    <property type="match status" value="1"/>
</dbReference>
<reference evidence="7 8" key="1">
    <citation type="submission" date="2011-02" db="EMBL/GenBank/DDBJ databases">
        <authorList>
            <person name="Weinstock G."/>
            <person name="Sodergren E."/>
            <person name="Clifton S."/>
            <person name="Fulton L."/>
            <person name="Fulton B."/>
            <person name="Courtney L."/>
            <person name="Fronick C."/>
            <person name="Harrison M."/>
            <person name="Strong C."/>
            <person name="Farmer C."/>
            <person name="Delahaunty K."/>
            <person name="Markovic C."/>
            <person name="Hall O."/>
            <person name="Minx P."/>
            <person name="Tomlinson C."/>
            <person name="Mitreva M."/>
            <person name="Hou S."/>
            <person name="Chen J."/>
            <person name="Wollam A."/>
            <person name="Pepin K.H."/>
            <person name="Johnson M."/>
            <person name="Bhonagiri V."/>
            <person name="Zhang X."/>
            <person name="Suruliraj S."/>
            <person name="Warren W."/>
            <person name="Chinwalla A."/>
            <person name="Mardis E.R."/>
            <person name="Wilson R.K."/>
        </authorList>
    </citation>
    <scope>NUCLEOTIDE SEQUENCE [LARGE SCALE GENOMIC DNA]</scope>
    <source>
        <strain evidence="7 8">YIT 12057</strain>
    </source>
</reference>
<dbReference type="eggNOG" id="COG1044">
    <property type="taxonomic scope" value="Bacteria"/>
</dbReference>
<dbReference type="InterPro" id="IPR007691">
    <property type="entry name" value="LpxD"/>
</dbReference>
<keyword evidence="4" id="KW-0677">Repeat</keyword>
<comment type="caution">
    <text evidence="7">The sequence shown here is derived from an EMBL/GenBank/DDBJ whole genome shotgun (WGS) entry which is preliminary data.</text>
</comment>
<keyword evidence="2" id="KW-0441">Lipid A biosynthesis</keyword>
<evidence type="ECO:0000313" key="8">
    <source>
        <dbReference type="Proteomes" id="UP000003416"/>
    </source>
</evidence>
<protein>
    <submittedName>
        <fullName evidence="7">Putative UDP-3-O-[3-hydroxymyristoyl] glucosamine N-acyltransferase</fullName>
    </submittedName>
</protein>
<accession>F3PP30</accession>
<dbReference type="GO" id="GO:0016020">
    <property type="term" value="C:membrane"/>
    <property type="evidence" value="ECO:0007669"/>
    <property type="project" value="GOC"/>
</dbReference>
<evidence type="ECO:0000256" key="6">
    <source>
        <dbReference type="ARBA" id="ARBA00023315"/>
    </source>
</evidence>
<dbReference type="Pfam" id="PF00132">
    <property type="entry name" value="Hexapep"/>
    <property type="match status" value="3"/>
</dbReference>
<dbReference type="InterPro" id="IPR018357">
    <property type="entry name" value="Hexapep_transf_CS"/>
</dbReference>
<keyword evidence="6 7" id="KW-0012">Acyltransferase</keyword>
<dbReference type="HOGENOM" id="CLU_049865_1_1_10"/>
<dbReference type="Proteomes" id="UP000003416">
    <property type="component" value="Unassembled WGS sequence"/>
</dbReference>
<evidence type="ECO:0000256" key="1">
    <source>
        <dbReference type="ARBA" id="ARBA00022516"/>
    </source>
</evidence>
<name>F3PP30_9BACE</name>
<keyword evidence="3 7" id="KW-0808">Transferase</keyword>
<evidence type="ECO:0000256" key="4">
    <source>
        <dbReference type="ARBA" id="ARBA00022737"/>
    </source>
</evidence>
<sequence length="301" mass="32563">MITQGYDLLDLRLSEITGLSGLSFVGDDIMINGLNLSNREILSSSVLSYCTSLKYVRKAFSNPKVKALVITASMYDELSDAERQSRSFIIDEFPESTFYTLLIKLSDSHYPHYTWKTDIKNATVMDGAVVEDGVVLGENVLIGNNSVIKSGTIIGNNVTIGACSVIGGEGFQLIKDIRGMNMSIPHVGRVKIGNNVSIGDNSTISKSLFEGFTSIGDYTKIDNHVHIAHNCTVGKNSVLAANCTLFGSCELRDNVWVAPNAAVMNRVVVDNNAFIGACSFISRNVKSGARMFGVPATNIDE</sequence>
<keyword evidence="1" id="KW-0444">Lipid biosynthesis</keyword>
<dbReference type="InterPro" id="IPR001451">
    <property type="entry name" value="Hexapep"/>
</dbReference>
<keyword evidence="8" id="KW-1185">Reference proteome</keyword>
<gene>
    <name evidence="7" type="ORF">HMPREF9446_00470</name>
</gene>
<keyword evidence="5" id="KW-0443">Lipid metabolism</keyword>
<dbReference type="GeneID" id="86048269"/>
<dbReference type="RefSeq" id="WP_009123730.1">
    <property type="nucleotide sequence ID" value="NZ_GL882610.1"/>
</dbReference>
<evidence type="ECO:0000313" key="7">
    <source>
        <dbReference type="EMBL" id="EGF59398.1"/>
    </source>
</evidence>
<dbReference type="GO" id="GO:0009245">
    <property type="term" value="P:lipid A biosynthetic process"/>
    <property type="evidence" value="ECO:0007669"/>
    <property type="project" value="UniProtKB-KW"/>
</dbReference>
<organism evidence="7 8">
    <name type="scientific">Bacteroides fluxus YIT 12057</name>
    <dbReference type="NCBI Taxonomy" id="763034"/>
    <lineage>
        <taxon>Bacteria</taxon>
        <taxon>Pseudomonadati</taxon>
        <taxon>Bacteroidota</taxon>
        <taxon>Bacteroidia</taxon>
        <taxon>Bacteroidales</taxon>
        <taxon>Bacteroidaceae</taxon>
        <taxon>Bacteroides</taxon>
    </lineage>
</organism>
<dbReference type="PANTHER" id="PTHR43378">
    <property type="entry name" value="UDP-3-O-ACYLGLUCOSAMINE N-ACYLTRANSFERASE"/>
    <property type="match status" value="1"/>
</dbReference>
<dbReference type="AlphaFoldDB" id="F3PP30"/>
<dbReference type="PANTHER" id="PTHR43378:SF2">
    <property type="entry name" value="UDP-3-O-ACYLGLUCOSAMINE N-ACYLTRANSFERASE 1, MITOCHONDRIAL-RELATED"/>
    <property type="match status" value="1"/>
</dbReference>
<evidence type="ECO:0000256" key="3">
    <source>
        <dbReference type="ARBA" id="ARBA00022679"/>
    </source>
</evidence>
<dbReference type="EMBL" id="AFBN01000009">
    <property type="protein sequence ID" value="EGF59398.1"/>
    <property type="molecule type" value="Genomic_DNA"/>
</dbReference>
<dbReference type="InterPro" id="IPR011004">
    <property type="entry name" value="Trimer_LpxA-like_sf"/>
</dbReference>